<dbReference type="PROSITE" id="PS50026">
    <property type="entry name" value="EGF_3"/>
    <property type="match status" value="1"/>
</dbReference>
<dbReference type="SUPFAM" id="SSF52058">
    <property type="entry name" value="L domain-like"/>
    <property type="match status" value="1"/>
</dbReference>
<dbReference type="SMART" id="SM00369">
    <property type="entry name" value="LRR_TYP"/>
    <property type="match status" value="6"/>
</dbReference>
<dbReference type="PROSITE" id="PS51450">
    <property type="entry name" value="LRR"/>
    <property type="match status" value="2"/>
</dbReference>
<evidence type="ECO:0000259" key="6">
    <source>
        <dbReference type="PROSITE" id="PS50026"/>
    </source>
</evidence>
<name>A0A8S3RBY8_MYTED</name>
<dbReference type="Proteomes" id="UP000683360">
    <property type="component" value="Unassembled WGS sequence"/>
</dbReference>
<keyword evidence="3" id="KW-0677">Repeat</keyword>
<evidence type="ECO:0000313" key="8">
    <source>
        <dbReference type="Proteomes" id="UP000683360"/>
    </source>
</evidence>
<dbReference type="FunFam" id="3.80.10.10:FF:000082">
    <property type="entry name" value="Leucine-rich repeat-containing 24"/>
    <property type="match status" value="1"/>
</dbReference>
<dbReference type="InterPro" id="IPR000372">
    <property type="entry name" value="LRRNT"/>
</dbReference>
<dbReference type="Gene3D" id="3.80.10.10">
    <property type="entry name" value="Ribonuclease Inhibitor"/>
    <property type="match status" value="2"/>
</dbReference>
<dbReference type="SUPFAM" id="SSF57196">
    <property type="entry name" value="EGF/Laminin"/>
    <property type="match status" value="1"/>
</dbReference>
<protein>
    <recommendedName>
        <fullName evidence="6">EGF-like domain-containing protein</fullName>
    </recommendedName>
</protein>
<dbReference type="Gene3D" id="2.10.25.10">
    <property type="entry name" value="Laminin"/>
    <property type="match status" value="1"/>
</dbReference>
<dbReference type="PANTHER" id="PTHR45712">
    <property type="entry name" value="AGAP008170-PA"/>
    <property type="match status" value="1"/>
</dbReference>
<keyword evidence="5" id="KW-1015">Disulfide bond</keyword>
<keyword evidence="5" id="KW-0245">EGF-like domain</keyword>
<evidence type="ECO:0000256" key="4">
    <source>
        <dbReference type="ARBA" id="ARBA00023180"/>
    </source>
</evidence>
<sequence length="349" mass="39012">MSPSVNHTDIISPSATNAIAILENKTQHRKPKTNQHEPHHKLGVISCAPEGMKMIYYNVAACILIIAASTEIVLSCPSECSCSTNSNGVNVNCKNRGLTAIPRNFPNSSYYIDLEDNQITTIQQGAFEALTALQRLYMRGNNLTFIKNDTFEHNINLQYLDLHNNQITTIQPGAFQNLAALLTLYLSGNNLTFVKYDTFEHNIKLEHLYLYNNQITTIQQRIFQNLSALLEISMGGNNLTFVKNNTFEHNNNLIYIDLDLVCDCNVPFWSWVKSQSFHEDFVTCLDRGNVKLSSLQESDFDNCTYDSCYPDYCSNGGSCSQNSYGDLVCSCVGGLTGTTCTVLQTTVLK</sequence>
<keyword evidence="8" id="KW-1185">Reference proteome</keyword>
<feature type="domain" description="EGF-like" evidence="6">
    <location>
        <begin position="304"/>
        <end position="341"/>
    </location>
</feature>
<dbReference type="InterPro" id="IPR032675">
    <property type="entry name" value="LRR_dom_sf"/>
</dbReference>
<dbReference type="OrthoDB" id="676979at2759"/>
<feature type="disulfide bond" evidence="5">
    <location>
        <begin position="331"/>
        <end position="340"/>
    </location>
</feature>
<organism evidence="7 8">
    <name type="scientific">Mytilus edulis</name>
    <name type="common">Blue mussel</name>
    <dbReference type="NCBI Taxonomy" id="6550"/>
    <lineage>
        <taxon>Eukaryota</taxon>
        <taxon>Metazoa</taxon>
        <taxon>Spiralia</taxon>
        <taxon>Lophotrochozoa</taxon>
        <taxon>Mollusca</taxon>
        <taxon>Bivalvia</taxon>
        <taxon>Autobranchia</taxon>
        <taxon>Pteriomorphia</taxon>
        <taxon>Mytilida</taxon>
        <taxon>Mytiloidea</taxon>
        <taxon>Mytilidae</taxon>
        <taxon>Mytilinae</taxon>
        <taxon>Mytilus</taxon>
    </lineage>
</organism>
<comment type="caution">
    <text evidence="5">Lacks conserved residue(s) required for the propagation of feature annotation.</text>
</comment>
<evidence type="ECO:0000256" key="3">
    <source>
        <dbReference type="ARBA" id="ARBA00022737"/>
    </source>
</evidence>
<keyword evidence="1" id="KW-0433">Leucine-rich repeat</keyword>
<gene>
    <name evidence="7" type="ORF">MEDL_18895</name>
</gene>
<dbReference type="Pfam" id="PF01462">
    <property type="entry name" value="LRRNT"/>
    <property type="match status" value="1"/>
</dbReference>
<accession>A0A8S3RBY8</accession>
<dbReference type="Pfam" id="PF13855">
    <property type="entry name" value="LRR_8"/>
    <property type="match status" value="2"/>
</dbReference>
<evidence type="ECO:0000313" key="7">
    <source>
        <dbReference type="EMBL" id="CAG2204441.1"/>
    </source>
</evidence>
<reference evidence="7" key="1">
    <citation type="submission" date="2021-03" db="EMBL/GenBank/DDBJ databases">
        <authorList>
            <person name="Bekaert M."/>
        </authorList>
    </citation>
    <scope>NUCLEOTIDE SEQUENCE</scope>
</reference>
<dbReference type="InterPro" id="IPR001611">
    <property type="entry name" value="Leu-rich_rpt"/>
</dbReference>
<keyword evidence="2" id="KW-0732">Signal</keyword>
<keyword evidence="4" id="KW-0325">Glycoprotein</keyword>
<dbReference type="InterPro" id="IPR000742">
    <property type="entry name" value="EGF"/>
</dbReference>
<proteinExistence type="predicted"/>
<evidence type="ECO:0000256" key="1">
    <source>
        <dbReference type="ARBA" id="ARBA00022614"/>
    </source>
</evidence>
<dbReference type="PANTHER" id="PTHR45712:SF22">
    <property type="entry name" value="INSULIN-LIKE GROWTH FACTOR-BINDING PROTEIN COMPLEX ACID LABILE SUBUNIT"/>
    <property type="match status" value="1"/>
</dbReference>
<evidence type="ECO:0000256" key="2">
    <source>
        <dbReference type="ARBA" id="ARBA00022729"/>
    </source>
</evidence>
<dbReference type="AlphaFoldDB" id="A0A8S3RBY8"/>
<dbReference type="SMART" id="SM00365">
    <property type="entry name" value="LRR_SD22"/>
    <property type="match status" value="3"/>
</dbReference>
<dbReference type="InterPro" id="IPR003591">
    <property type="entry name" value="Leu-rich_rpt_typical-subtyp"/>
</dbReference>
<evidence type="ECO:0000256" key="5">
    <source>
        <dbReference type="PROSITE-ProRule" id="PRU00076"/>
    </source>
</evidence>
<dbReference type="EMBL" id="CAJPWZ010000953">
    <property type="protein sequence ID" value="CAG2204441.1"/>
    <property type="molecule type" value="Genomic_DNA"/>
</dbReference>
<dbReference type="InterPro" id="IPR050333">
    <property type="entry name" value="SLRP"/>
</dbReference>
<dbReference type="SMART" id="SM00013">
    <property type="entry name" value="LRRNT"/>
    <property type="match status" value="1"/>
</dbReference>
<dbReference type="GO" id="GO:0005615">
    <property type="term" value="C:extracellular space"/>
    <property type="evidence" value="ECO:0007669"/>
    <property type="project" value="TreeGrafter"/>
</dbReference>
<comment type="caution">
    <text evidence="7">The sequence shown here is derived from an EMBL/GenBank/DDBJ whole genome shotgun (WGS) entry which is preliminary data.</text>
</comment>
<dbReference type="PROSITE" id="PS00022">
    <property type="entry name" value="EGF_1"/>
    <property type="match status" value="1"/>
</dbReference>